<reference evidence="1" key="1">
    <citation type="submission" date="2022-09" db="EMBL/GenBank/DDBJ databases">
        <title>Isolation and characterization of 3-chlorobenzoate degrading bacteria from soils in Shizuoka.</title>
        <authorList>
            <person name="Ifat A."/>
            <person name="Ogawa N."/>
            <person name="Kimbara K."/>
            <person name="Moriuchi R."/>
            <person name="Dohra H."/>
            <person name="Shintani M."/>
        </authorList>
    </citation>
    <scope>NUCLEOTIDE SEQUENCE</scope>
    <source>
        <strain evidence="1">19CS4-2</strain>
    </source>
</reference>
<gene>
    <name evidence="1" type="ORF">CBA19CS42_20595</name>
</gene>
<dbReference type="Pfam" id="PF13663">
    <property type="entry name" value="DUF4148"/>
    <property type="match status" value="1"/>
</dbReference>
<organism evidence="1 2">
    <name type="scientific">Caballeronia novacaledonica</name>
    <dbReference type="NCBI Taxonomy" id="1544861"/>
    <lineage>
        <taxon>Bacteria</taxon>
        <taxon>Pseudomonadati</taxon>
        <taxon>Pseudomonadota</taxon>
        <taxon>Betaproteobacteria</taxon>
        <taxon>Burkholderiales</taxon>
        <taxon>Burkholderiaceae</taxon>
        <taxon>Caballeronia</taxon>
    </lineage>
</organism>
<dbReference type="AlphaFoldDB" id="A0AA37IC44"/>
<sequence length="114" mass="12442">MEIRDEIIPEKPLDLCSLGVPAALLASLLSGCAVGVAPQNGAHLSPTECRDLAALRTNASPTMAQHQSELAALRKAGYDPSPWYDDPYYPDDIQAAQRLVDYWFQTECQRPQAG</sequence>
<evidence type="ECO:0000313" key="2">
    <source>
        <dbReference type="Proteomes" id="UP001055111"/>
    </source>
</evidence>
<dbReference type="EMBL" id="BPUS01000008">
    <property type="protein sequence ID" value="GJH26957.1"/>
    <property type="molecule type" value="Genomic_DNA"/>
</dbReference>
<accession>A0AA37IC44</accession>
<evidence type="ECO:0000313" key="1">
    <source>
        <dbReference type="EMBL" id="GJH26957.1"/>
    </source>
</evidence>
<dbReference type="Proteomes" id="UP001055111">
    <property type="component" value="Unassembled WGS sequence"/>
</dbReference>
<dbReference type="PROSITE" id="PS51257">
    <property type="entry name" value="PROKAR_LIPOPROTEIN"/>
    <property type="match status" value="1"/>
</dbReference>
<proteinExistence type="predicted"/>
<name>A0AA37IC44_9BURK</name>
<dbReference type="InterPro" id="IPR025421">
    <property type="entry name" value="DUF4148"/>
</dbReference>
<comment type="caution">
    <text evidence="1">The sequence shown here is derived from an EMBL/GenBank/DDBJ whole genome shotgun (WGS) entry which is preliminary data.</text>
</comment>
<protein>
    <submittedName>
        <fullName evidence="1">DUF4148 domain-containing protein</fullName>
    </submittedName>
</protein>